<organism evidence="4 5">
    <name type="scientific">Sphingobacterium detergens</name>
    <dbReference type="NCBI Taxonomy" id="1145106"/>
    <lineage>
        <taxon>Bacteria</taxon>
        <taxon>Pseudomonadati</taxon>
        <taxon>Bacteroidota</taxon>
        <taxon>Sphingobacteriia</taxon>
        <taxon>Sphingobacteriales</taxon>
        <taxon>Sphingobacteriaceae</taxon>
        <taxon>Sphingobacterium</taxon>
    </lineage>
</organism>
<keyword evidence="5" id="KW-1185">Reference proteome</keyword>
<dbReference type="GO" id="GO:0016788">
    <property type="term" value="F:hydrolase activity, acting on ester bonds"/>
    <property type="evidence" value="ECO:0007669"/>
    <property type="project" value="TreeGrafter"/>
</dbReference>
<dbReference type="AlphaFoldDB" id="A0A420BH10"/>
<protein>
    <submittedName>
        <fullName evidence="4">Uncharacterized protein</fullName>
    </submittedName>
</protein>
<dbReference type="RefSeq" id="WP_120257692.1">
    <property type="nucleotide sequence ID" value="NZ_RAPY01000001.1"/>
</dbReference>
<comment type="caution">
    <text evidence="4">The sequence shown here is derived from an EMBL/GenBank/DDBJ whole genome shotgun (WGS) entry which is preliminary data.</text>
</comment>
<evidence type="ECO:0000256" key="3">
    <source>
        <dbReference type="PROSITE-ProRule" id="PRU00339"/>
    </source>
</evidence>
<keyword evidence="2" id="KW-0378">Hydrolase</keyword>
<dbReference type="Proteomes" id="UP000286246">
    <property type="component" value="Unassembled WGS sequence"/>
</dbReference>
<evidence type="ECO:0000313" key="4">
    <source>
        <dbReference type="EMBL" id="RKE55967.1"/>
    </source>
</evidence>
<sequence length="414" mass="48285">MATIRMISSIILTGRTITTIICFFIFSLSNSFAQSHDNFLMLGQRYTINSKILNESRNYSVYLPASYKNNIDKKYIVAYVLDGDRSKFLEVSGIAQSMHSDANLKLQIPELIIVSIENTDRTKNFTPTNSLNYLDREDISAFKSSGKADDFMRFMENELMVEINKSFRTVPQSMIIGHSLGGLFALHCLLENPQLFSYYLLIDPSWFWDHNYIGKRSKEVLENRVDLKARIYIALANNMQEDKRHYQWGNQFYKLLKENKSPDLRVDFRYFEDEKHLTVTIPATYYGLRYLFEPFNIDINEVTKDPYILVNYSAKIKKELFFDTKPDQSFVNTIGYVALYDRELPDIAISIFELNTKNYPQSINVWDSLAEAYTVRGYINKAKKCYEKILTLSPTNNTAKTKLEELNSKIRQRN</sequence>
<dbReference type="SUPFAM" id="SSF53474">
    <property type="entry name" value="alpha/beta-Hydrolases"/>
    <property type="match status" value="1"/>
</dbReference>
<dbReference type="EMBL" id="RAPY01000001">
    <property type="protein sequence ID" value="RKE55967.1"/>
    <property type="molecule type" value="Genomic_DNA"/>
</dbReference>
<dbReference type="InterPro" id="IPR052558">
    <property type="entry name" value="Siderophore_Hydrolase_D"/>
</dbReference>
<dbReference type="InterPro" id="IPR029058">
    <property type="entry name" value="AB_hydrolase_fold"/>
</dbReference>
<dbReference type="PANTHER" id="PTHR40841">
    <property type="entry name" value="SIDEROPHORE TRIACETYLFUSARININE C ESTERASE"/>
    <property type="match status" value="1"/>
</dbReference>
<reference evidence="4 5" key="1">
    <citation type="submission" date="2018-09" db="EMBL/GenBank/DDBJ databases">
        <title>Genomic Encyclopedia of Type Strains, Phase III (KMG-III): the genomes of soil and plant-associated and newly described type strains.</title>
        <authorList>
            <person name="Whitman W."/>
        </authorList>
    </citation>
    <scope>NUCLEOTIDE SEQUENCE [LARGE SCALE GENOMIC DNA]</scope>
    <source>
        <strain evidence="4 5">CECT 7938</strain>
    </source>
</reference>
<evidence type="ECO:0000256" key="1">
    <source>
        <dbReference type="ARBA" id="ARBA00005622"/>
    </source>
</evidence>
<dbReference type="InterPro" id="IPR019734">
    <property type="entry name" value="TPR_rpt"/>
</dbReference>
<accession>A0A420BH10</accession>
<keyword evidence="3" id="KW-0802">TPR repeat</keyword>
<gene>
    <name evidence="4" type="ORF">DFQ12_0814</name>
</gene>
<dbReference type="SUPFAM" id="SSF48452">
    <property type="entry name" value="TPR-like"/>
    <property type="match status" value="1"/>
</dbReference>
<evidence type="ECO:0000313" key="5">
    <source>
        <dbReference type="Proteomes" id="UP000286246"/>
    </source>
</evidence>
<evidence type="ECO:0000256" key="2">
    <source>
        <dbReference type="ARBA" id="ARBA00022801"/>
    </source>
</evidence>
<dbReference type="PROSITE" id="PS50005">
    <property type="entry name" value="TPR"/>
    <property type="match status" value="1"/>
</dbReference>
<dbReference type="InterPro" id="IPR000801">
    <property type="entry name" value="Esterase-like"/>
</dbReference>
<dbReference type="OrthoDB" id="9784036at2"/>
<dbReference type="Gene3D" id="3.40.50.1820">
    <property type="entry name" value="alpha/beta hydrolase"/>
    <property type="match status" value="1"/>
</dbReference>
<dbReference type="PANTHER" id="PTHR40841:SF2">
    <property type="entry name" value="SIDEROPHORE-DEGRADING ESTERASE (EUROFUNG)"/>
    <property type="match status" value="1"/>
</dbReference>
<proteinExistence type="inferred from homology"/>
<comment type="similarity">
    <text evidence="1">Belongs to the esterase D family.</text>
</comment>
<dbReference type="Pfam" id="PF00756">
    <property type="entry name" value="Esterase"/>
    <property type="match status" value="1"/>
</dbReference>
<feature type="repeat" description="TPR" evidence="3">
    <location>
        <begin position="363"/>
        <end position="396"/>
    </location>
</feature>
<name>A0A420BH10_SPHD1</name>
<dbReference type="InterPro" id="IPR011990">
    <property type="entry name" value="TPR-like_helical_dom_sf"/>
</dbReference>